<comment type="caution">
    <text evidence="3">The sequence shown here is derived from an EMBL/GenBank/DDBJ whole genome shotgun (WGS) entry which is preliminary data.</text>
</comment>
<dbReference type="SUPFAM" id="SSF53901">
    <property type="entry name" value="Thiolase-like"/>
    <property type="match status" value="1"/>
</dbReference>
<dbReference type="Gene3D" id="3.40.47.10">
    <property type="match status" value="1"/>
</dbReference>
<evidence type="ECO:0000259" key="2">
    <source>
        <dbReference type="Pfam" id="PF00109"/>
    </source>
</evidence>
<dbReference type="GO" id="GO:0006633">
    <property type="term" value="P:fatty acid biosynthetic process"/>
    <property type="evidence" value="ECO:0007669"/>
    <property type="project" value="TreeGrafter"/>
</dbReference>
<name>A0A2T7TG50_9ACTN</name>
<keyword evidence="4" id="KW-1185">Reference proteome</keyword>
<evidence type="ECO:0000313" key="3">
    <source>
        <dbReference type="EMBL" id="PVE14129.1"/>
    </source>
</evidence>
<keyword evidence="1" id="KW-0808">Transferase</keyword>
<dbReference type="InterPro" id="IPR014030">
    <property type="entry name" value="Ketoacyl_synth_N"/>
</dbReference>
<evidence type="ECO:0000313" key="4">
    <source>
        <dbReference type="Proteomes" id="UP000245992"/>
    </source>
</evidence>
<dbReference type="GO" id="GO:0004315">
    <property type="term" value="F:3-oxoacyl-[acyl-carrier-protein] synthase activity"/>
    <property type="evidence" value="ECO:0007669"/>
    <property type="project" value="TreeGrafter"/>
</dbReference>
<dbReference type="InterPro" id="IPR000794">
    <property type="entry name" value="Beta-ketoacyl_synthase"/>
</dbReference>
<dbReference type="InterPro" id="IPR016039">
    <property type="entry name" value="Thiolase-like"/>
</dbReference>
<dbReference type="OrthoDB" id="3364148at2"/>
<dbReference type="PANTHER" id="PTHR11712">
    <property type="entry name" value="POLYKETIDE SYNTHASE-RELATED"/>
    <property type="match status" value="1"/>
</dbReference>
<dbReference type="AlphaFoldDB" id="A0A2T7TG50"/>
<reference evidence="3 4" key="1">
    <citation type="submission" date="2013-12" db="EMBL/GenBank/DDBJ databases">
        <title>Annotated genome of Streptomyces scopuliridis.</title>
        <authorList>
            <person name="Olson J.B."/>
        </authorList>
    </citation>
    <scope>NUCLEOTIDE SEQUENCE [LARGE SCALE GENOMIC DNA]</scope>
    <source>
        <strain evidence="3 4">RB72</strain>
    </source>
</reference>
<feature type="domain" description="Beta-ketoacyl synthase-like N-terminal" evidence="2">
    <location>
        <begin position="47"/>
        <end position="174"/>
    </location>
</feature>
<organism evidence="3 4">
    <name type="scientific">Streptomyces scopuliridis RB72</name>
    <dbReference type="NCBI Taxonomy" id="1440053"/>
    <lineage>
        <taxon>Bacteria</taxon>
        <taxon>Bacillati</taxon>
        <taxon>Actinomycetota</taxon>
        <taxon>Actinomycetes</taxon>
        <taxon>Kitasatosporales</taxon>
        <taxon>Streptomycetaceae</taxon>
        <taxon>Streptomyces</taxon>
    </lineage>
</organism>
<dbReference type="Proteomes" id="UP000245992">
    <property type="component" value="Unassembled WGS sequence"/>
</dbReference>
<sequence length="320" mass="32437">MSEFAQIVVSGVGPALPGVAGAGDLVTGPAPSAEPVDPAVLLGKKGLKYKDRATRLGLSAALAGLRDAGLRDEDGPPAVGDRVGVVVACNYGNVETICRVVTTIAAETTRGTSPMDSPNASSNIIASEIAIRFGLRGPNLTVCNGDASGLDALHWAASMLRAGRAEQILVVGVEPDHETVRKLVGADRIVDGAVAVVLERAETARARGARVGARLGGYARAGGVEECARRLGCLSPDTPGGWYVPEVVGDTELPAGLLAGVPRHAMPDVWGSLSGALGVVQCAAAVARFDAGEAGPFYALAGREDDGVAGLLLLAPGDPR</sequence>
<dbReference type="RefSeq" id="WP_030354233.1">
    <property type="nucleotide sequence ID" value="NZ_AZSP01000006.1"/>
</dbReference>
<dbReference type="PANTHER" id="PTHR11712:SF336">
    <property type="entry name" value="3-OXOACYL-[ACYL-CARRIER-PROTEIN] SYNTHASE, MITOCHONDRIAL"/>
    <property type="match status" value="1"/>
</dbReference>
<dbReference type="STRING" id="1440053.GCA_000718095_05258"/>
<dbReference type="EMBL" id="AZSP01000006">
    <property type="protein sequence ID" value="PVE14129.1"/>
    <property type="molecule type" value="Genomic_DNA"/>
</dbReference>
<protein>
    <recommendedName>
        <fullName evidence="2">Beta-ketoacyl synthase-like N-terminal domain-containing protein</fullName>
    </recommendedName>
</protein>
<gene>
    <name evidence="3" type="ORF">Y717_25260</name>
</gene>
<dbReference type="Pfam" id="PF00109">
    <property type="entry name" value="ketoacyl-synt"/>
    <property type="match status" value="1"/>
</dbReference>
<proteinExistence type="predicted"/>
<evidence type="ECO:0000256" key="1">
    <source>
        <dbReference type="ARBA" id="ARBA00022679"/>
    </source>
</evidence>
<accession>A0A2T7TG50</accession>